<feature type="compositionally biased region" description="Low complexity" evidence="1">
    <location>
        <begin position="91"/>
        <end position="102"/>
    </location>
</feature>
<evidence type="ECO:0000256" key="1">
    <source>
        <dbReference type="SAM" id="MobiDB-lite"/>
    </source>
</evidence>
<sequence>MKKIRPFFNESRDQAVPFALPALKSYKQNILFPEDAKQMKGMDLPLSDIPEEEIRPQSKVSNFRGRSQPSSTPRQGLSPIRPPKKPQSNNPISKKPSVPMKKPSLHRPTEDSQQKSLDRSQKLPTRVKMPLPKPQSTLGKFPHILEEPFKPSKPMKPLTKPPSQFDNQKSFEEPTQPLRSSTRTPTKIIPKKPIKPMSARPLMNKIDSEIRHKTPMSVRGHNNGNKSISSIKSLGQPRFTNTPLANIISSKNGVNENTYKSDLMQEQNDIRNQRNSAARSVSRKRPKKKKGHSFFDFDIGPFKMSDLSIYPLL</sequence>
<gene>
    <name evidence="2" type="ORF">SteCoe_3481</name>
</gene>
<dbReference type="EMBL" id="MPUH01000041">
    <property type="protein sequence ID" value="OMJ93508.1"/>
    <property type="molecule type" value="Genomic_DNA"/>
</dbReference>
<feature type="compositionally biased region" description="Polar residues" evidence="1">
    <location>
        <begin position="58"/>
        <end position="75"/>
    </location>
</feature>
<keyword evidence="3" id="KW-1185">Reference proteome</keyword>
<comment type="caution">
    <text evidence="2">The sequence shown here is derived from an EMBL/GenBank/DDBJ whole genome shotgun (WGS) entry which is preliminary data.</text>
</comment>
<protein>
    <submittedName>
        <fullName evidence="2">Uncharacterized protein</fullName>
    </submittedName>
</protein>
<evidence type="ECO:0000313" key="2">
    <source>
        <dbReference type="EMBL" id="OMJ93508.1"/>
    </source>
</evidence>
<feature type="region of interest" description="Disordered" evidence="1">
    <location>
        <begin position="264"/>
        <end position="305"/>
    </location>
</feature>
<feature type="region of interest" description="Disordered" evidence="1">
    <location>
        <begin position="34"/>
        <end position="236"/>
    </location>
</feature>
<evidence type="ECO:0000313" key="3">
    <source>
        <dbReference type="Proteomes" id="UP000187209"/>
    </source>
</evidence>
<dbReference type="AlphaFoldDB" id="A0A1R2CWW9"/>
<reference evidence="2 3" key="1">
    <citation type="submission" date="2016-11" db="EMBL/GenBank/DDBJ databases">
        <title>The macronuclear genome of Stentor coeruleus: a giant cell with tiny introns.</title>
        <authorList>
            <person name="Slabodnick M."/>
            <person name="Ruby J.G."/>
            <person name="Reiff S.B."/>
            <person name="Swart E.C."/>
            <person name="Gosai S."/>
            <person name="Prabakaran S."/>
            <person name="Witkowska E."/>
            <person name="Larue G.E."/>
            <person name="Fisher S."/>
            <person name="Freeman R.M."/>
            <person name="Gunawardena J."/>
            <person name="Chu W."/>
            <person name="Stover N.A."/>
            <person name="Gregory B.D."/>
            <person name="Nowacki M."/>
            <person name="Derisi J."/>
            <person name="Roy S.W."/>
            <person name="Marshall W.F."/>
            <person name="Sood P."/>
        </authorList>
    </citation>
    <scope>NUCLEOTIDE SEQUENCE [LARGE SCALE GENOMIC DNA]</scope>
    <source>
        <strain evidence="2">WM001</strain>
    </source>
</reference>
<name>A0A1R2CWW9_9CILI</name>
<organism evidence="2 3">
    <name type="scientific">Stentor coeruleus</name>
    <dbReference type="NCBI Taxonomy" id="5963"/>
    <lineage>
        <taxon>Eukaryota</taxon>
        <taxon>Sar</taxon>
        <taxon>Alveolata</taxon>
        <taxon>Ciliophora</taxon>
        <taxon>Postciliodesmatophora</taxon>
        <taxon>Heterotrichea</taxon>
        <taxon>Heterotrichida</taxon>
        <taxon>Stentoridae</taxon>
        <taxon>Stentor</taxon>
    </lineage>
</organism>
<proteinExistence type="predicted"/>
<accession>A0A1R2CWW9</accession>
<dbReference type="Proteomes" id="UP000187209">
    <property type="component" value="Unassembled WGS sequence"/>
</dbReference>
<feature type="compositionally biased region" description="Basic and acidic residues" evidence="1">
    <location>
        <begin position="107"/>
        <end position="121"/>
    </location>
</feature>
<feature type="compositionally biased region" description="Basic residues" evidence="1">
    <location>
        <begin position="281"/>
        <end position="292"/>
    </location>
</feature>